<keyword evidence="9" id="KW-1185">Reference proteome</keyword>
<evidence type="ECO:0000256" key="1">
    <source>
        <dbReference type="ARBA" id="ARBA00022630"/>
    </source>
</evidence>
<dbReference type="SUPFAM" id="SSF51905">
    <property type="entry name" value="FAD/NAD(P)-binding domain"/>
    <property type="match status" value="1"/>
</dbReference>
<evidence type="ECO:0000256" key="4">
    <source>
        <dbReference type="ARBA" id="ARBA00022857"/>
    </source>
</evidence>
<keyword evidence="1" id="KW-0285">Flavoprotein</keyword>
<keyword evidence="2" id="KW-0732">Signal</keyword>
<feature type="compositionally biased region" description="Basic and acidic residues" evidence="6">
    <location>
        <begin position="1"/>
        <end position="14"/>
    </location>
</feature>
<accession>A0A5B2XIK3</accession>
<name>A0A5B2XIK3_9PSEU</name>
<reference evidence="8 9" key="2">
    <citation type="submission" date="2019-09" db="EMBL/GenBank/DDBJ databases">
        <authorList>
            <person name="Jin C."/>
        </authorList>
    </citation>
    <scope>NUCLEOTIDE SEQUENCE [LARGE SCALE GENOMIC DNA]</scope>
    <source>
        <strain evidence="8 9">AN110305</strain>
    </source>
</reference>
<dbReference type="Pfam" id="PF01593">
    <property type="entry name" value="Amino_oxidase"/>
    <property type="match status" value="1"/>
</dbReference>
<dbReference type="GO" id="GO:0016491">
    <property type="term" value="F:oxidoreductase activity"/>
    <property type="evidence" value="ECO:0007669"/>
    <property type="project" value="InterPro"/>
</dbReference>
<dbReference type="PANTHER" id="PTHR46091">
    <property type="entry name" value="BLR7054 PROTEIN"/>
    <property type="match status" value="1"/>
</dbReference>
<protein>
    <submittedName>
        <fullName evidence="8">NAD(P)/FAD-dependent oxidoreductase</fullName>
    </submittedName>
</protein>
<dbReference type="InterPro" id="IPR002937">
    <property type="entry name" value="Amino_oxidase"/>
</dbReference>
<reference evidence="8 9" key="1">
    <citation type="submission" date="2019-09" db="EMBL/GenBank/DDBJ databases">
        <title>Goodfellowia gen. nov., a new genus of the Pseudonocardineae related to Actinoalloteichus, containing Goodfellowia coeruleoviolacea gen. nov., comb. nov. gen. nov., comb. nov.</title>
        <authorList>
            <person name="Labeda D."/>
        </authorList>
    </citation>
    <scope>NUCLEOTIDE SEQUENCE [LARGE SCALE GENOMIC DNA]</scope>
    <source>
        <strain evidence="8 9">AN110305</strain>
    </source>
</reference>
<proteinExistence type="predicted"/>
<evidence type="ECO:0000313" key="9">
    <source>
        <dbReference type="Proteomes" id="UP000323454"/>
    </source>
</evidence>
<dbReference type="InterPro" id="IPR052206">
    <property type="entry name" value="Retinol_saturase"/>
</dbReference>
<feature type="region of interest" description="Disordered" evidence="6">
    <location>
        <begin position="1"/>
        <end position="50"/>
    </location>
</feature>
<feature type="domain" description="Amine oxidase" evidence="7">
    <location>
        <begin position="65"/>
        <end position="535"/>
    </location>
</feature>
<organism evidence="8 9">
    <name type="scientific">Solihabitans fulvus</name>
    <dbReference type="NCBI Taxonomy" id="1892852"/>
    <lineage>
        <taxon>Bacteria</taxon>
        <taxon>Bacillati</taxon>
        <taxon>Actinomycetota</taxon>
        <taxon>Actinomycetes</taxon>
        <taxon>Pseudonocardiales</taxon>
        <taxon>Pseudonocardiaceae</taxon>
        <taxon>Solihabitans</taxon>
    </lineage>
</organism>
<evidence type="ECO:0000256" key="2">
    <source>
        <dbReference type="ARBA" id="ARBA00022729"/>
    </source>
</evidence>
<dbReference type="EMBL" id="VUOB01000021">
    <property type="protein sequence ID" value="KAA2262620.1"/>
    <property type="molecule type" value="Genomic_DNA"/>
</dbReference>
<evidence type="ECO:0000256" key="6">
    <source>
        <dbReference type="SAM" id="MobiDB-lite"/>
    </source>
</evidence>
<sequence length="547" mass="59220">MLSRRPGRDADHRRAGSRRRRRDDRARPRQGRAVSGFAGGPAGAEGSRPASASADYDAVVVGSGLGGLAAAALLARHGRRVLVAERTSGAGGYAHGFSRDGRYFDPAIHVVPEAGPGGTLHRLLDHLGVGDACEFVDSDLLYRAVIGSTTLDVPFGAEALIEAYVAAFPAEEPGIRSFFLLCARFLAEAQQLPVRLSTRQLGRAVRESTVYFRYRRATLDEVLRQHIADPRCRAFCSAGWPYMGLPPSELSFELYARFLQTQVRGLSHCVGGFQRLVDAFVTAIEQHGGTVAVSTPVDRILLRENRAVGVVLGDGQLVRAPMVVSNADAWHTFHDLVGLDRLPAAYQRRLTGLRPSMSMFVVYAASTCEIDPATAAHETFVFTEDDHDVTYRRFLAAEAPASVVVVPTLLDPSLAPAGEHLVTSTALAPYHAGRDWSELKPVLQERYLDLVERLHPGFLAGLSHVESASPRTLERFTGNRFGAAYGWANTPHQAGSKRLNYATPIEGLYLAGHWTQAASALRVIVSGCHAAREILLATGENDAGPDF</sequence>
<evidence type="ECO:0000313" key="8">
    <source>
        <dbReference type="EMBL" id="KAA2262620.1"/>
    </source>
</evidence>
<gene>
    <name evidence="8" type="ORF">F0L68_12010</name>
</gene>
<dbReference type="Gene3D" id="3.90.660.50">
    <property type="match status" value="1"/>
</dbReference>
<dbReference type="Proteomes" id="UP000323454">
    <property type="component" value="Unassembled WGS sequence"/>
</dbReference>
<evidence type="ECO:0000259" key="7">
    <source>
        <dbReference type="Pfam" id="PF01593"/>
    </source>
</evidence>
<comment type="caution">
    <text evidence="8">The sequence shown here is derived from an EMBL/GenBank/DDBJ whole genome shotgun (WGS) entry which is preliminary data.</text>
</comment>
<dbReference type="InterPro" id="IPR036188">
    <property type="entry name" value="FAD/NAD-bd_sf"/>
</dbReference>
<evidence type="ECO:0000256" key="3">
    <source>
        <dbReference type="ARBA" id="ARBA00022827"/>
    </source>
</evidence>
<keyword evidence="3" id="KW-0274">FAD</keyword>
<dbReference type="Gene3D" id="3.50.50.60">
    <property type="entry name" value="FAD/NAD(P)-binding domain"/>
    <property type="match status" value="1"/>
</dbReference>
<evidence type="ECO:0000256" key="5">
    <source>
        <dbReference type="ARBA" id="ARBA00023027"/>
    </source>
</evidence>
<dbReference type="PANTHER" id="PTHR46091:SF3">
    <property type="entry name" value="AMINE OXIDASE DOMAIN-CONTAINING PROTEIN"/>
    <property type="match status" value="1"/>
</dbReference>
<dbReference type="OrthoDB" id="9774675at2"/>
<dbReference type="AlphaFoldDB" id="A0A5B2XIK3"/>
<keyword evidence="4" id="KW-0521">NADP</keyword>
<keyword evidence="5" id="KW-0520">NAD</keyword>